<reference evidence="2 3" key="1">
    <citation type="submission" date="2019-10" db="EMBL/GenBank/DDBJ databases">
        <title>Genome sequence of Phaeocystidibacter marisrubri JCM30614 (type strain).</title>
        <authorList>
            <person name="Bowman J.P."/>
        </authorList>
    </citation>
    <scope>NUCLEOTIDE SEQUENCE [LARGE SCALE GENOMIC DNA]</scope>
    <source>
        <strain evidence="2 3">JCM 30614</strain>
    </source>
</reference>
<feature type="transmembrane region" description="Helical" evidence="1">
    <location>
        <begin position="7"/>
        <end position="27"/>
    </location>
</feature>
<name>A0A6L3ZKX8_9FLAO</name>
<comment type="caution">
    <text evidence="2">The sequence shown here is derived from an EMBL/GenBank/DDBJ whole genome shotgun (WGS) entry which is preliminary data.</text>
</comment>
<evidence type="ECO:0000256" key="1">
    <source>
        <dbReference type="SAM" id="Phobius"/>
    </source>
</evidence>
<proteinExistence type="predicted"/>
<dbReference type="AlphaFoldDB" id="A0A6L3ZKX8"/>
<dbReference type="Proteomes" id="UP000484164">
    <property type="component" value="Unassembled WGS sequence"/>
</dbReference>
<organism evidence="2 3">
    <name type="scientific">Phaeocystidibacter marisrubri</name>
    <dbReference type="NCBI Taxonomy" id="1577780"/>
    <lineage>
        <taxon>Bacteria</taxon>
        <taxon>Pseudomonadati</taxon>
        <taxon>Bacteroidota</taxon>
        <taxon>Flavobacteriia</taxon>
        <taxon>Flavobacteriales</taxon>
        <taxon>Phaeocystidibacteraceae</taxon>
        <taxon>Phaeocystidibacter</taxon>
    </lineage>
</organism>
<keyword evidence="1" id="KW-1133">Transmembrane helix</keyword>
<keyword evidence="1" id="KW-0472">Membrane</keyword>
<protein>
    <submittedName>
        <fullName evidence="2">Uncharacterized protein</fullName>
    </submittedName>
</protein>
<evidence type="ECO:0000313" key="2">
    <source>
        <dbReference type="EMBL" id="KAB2818125.1"/>
    </source>
</evidence>
<gene>
    <name evidence="2" type="ORF">F8C82_06900</name>
</gene>
<keyword evidence="1" id="KW-0812">Transmembrane</keyword>
<dbReference type="EMBL" id="WBVQ01000001">
    <property type="protein sequence ID" value="KAB2818125.1"/>
    <property type="molecule type" value="Genomic_DNA"/>
</dbReference>
<accession>A0A6L3ZKX8</accession>
<evidence type="ECO:0000313" key="3">
    <source>
        <dbReference type="Proteomes" id="UP000484164"/>
    </source>
</evidence>
<keyword evidence="3" id="KW-1185">Reference proteome</keyword>
<sequence>MRFSNKYLLIFTTTSTLAAVAMFIYSWNYYNMPDTNWKEETIEAHVHVQDLSAKPVRGGFHKVAHFTYTFEDSTYDGIYIFHRMDEQCGVGDSLKIVFEKEKPSHYNVRGVAYKKPNKGVNIDSLSQRFTSSDTIYSPTDLE</sequence>
<dbReference type="RefSeq" id="WP_151692813.1">
    <property type="nucleotide sequence ID" value="NZ_BMGX01000002.1"/>
</dbReference>